<keyword evidence="1" id="KW-0812">Transmembrane</keyword>
<reference evidence="3 4" key="1">
    <citation type="journal article" date="2020" name="ISME J.">
        <title>Uncovering the hidden diversity of litter-decomposition mechanisms in mushroom-forming fungi.</title>
        <authorList>
            <person name="Floudas D."/>
            <person name="Bentzer J."/>
            <person name="Ahren D."/>
            <person name="Johansson T."/>
            <person name="Persson P."/>
            <person name="Tunlid A."/>
        </authorList>
    </citation>
    <scope>NUCLEOTIDE SEQUENCE [LARGE SCALE GENOMIC DNA]</scope>
    <source>
        <strain evidence="3 4">CBS 406.79</strain>
    </source>
</reference>
<proteinExistence type="predicted"/>
<evidence type="ECO:0000256" key="1">
    <source>
        <dbReference type="SAM" id="Phobius"/>
    </source>
</evidence>
<protein>
    <recommendedName>
        <fullName evidence="2">DUF6534 domain-containing protein</fullName>
    </recommendedName>
</protein>
<gene>
    <name evidence="3" type="ORF">D9757_012378</name>
</gene>
<dbReference type="InterPro" id="IPR045339">
    <property type="entry name" value="DUF6534"/>
</dbReference>
<feature type="domain" description="DUF6534" evidence="2">
    <location>
        <begin position="52"/>
        <end position="138"/>
    </location>
</feature>
<feature type="transmembrane region" description="Helical" evidence="1">
    <location>
        <begin position="111"/>
        <end position="133"/>
    </location>
</feature>
<name>A0A8H5GJ74_9AGAR</name>
<feature type="transmembrane region" description="Helical" evidence="1">
    <location>
        <begin position="79"/>
        <end position="105"/>
    </location>
</feature>
<keyword evidence="1" id="KW-0472">Membrane</keyword>
<dbReference type="PANTHER" id="PTHR40465:SF1">
    <property type="entry name" value="DUF6534 DOMAIN-CONTAINING PROTEIN"/>
    <property type="match status" value="1"/>
</dbReference>
<feature type="transmembrane region" description="Helical" evidence="1">
    <location>
        <begin position="45"/>
        <end position="67"/>
    </location>
</feature>
<dbReference type="PANTHER" id="PTHR40465">
    <property type="entry name" value="CHROMOSOME 1, WHOLE GENOME SHOTGUN SEQUENCE"/>
    <property type="match status" value="1"/>
</dbReference>
<accession>A0A8H5GJ74</accession>
<keyword evidence="4" id="KW-1185">Reference proteome</keyword>
<dbReference type="EMBL" id="JAACJN010000158">
    <property type="protein sequence ID" value="KAF5366076.1"/>
    <property type="molecule type" value="Genomic_DNA"/>
</dbReference>
<comment type="caution">
    <text evidence="3">The sequence shown here is derived from an EMBL/GenBank/DDBJ whole genome shotgun (WGS) entry which is preliminary data.</text>
</comment>
<dbReference type="OrthoDB" id="3263055at2759"/>
<evidence type="ECO:0000313" key="3">
    <source>
        <dbReference type="EMBL" id="KAF5366076.1"/>
    </source>
</evidence>
<dbReference type="Proteomes" id="UP000518752">
    <property type="component" value="Unassembled WGS sequence"/>
</dbReference>
<evidence type="ECO:0000259" key="2">
    <source>
        <dbReference type="Pfam" id="PF20152"/>
    </source>
</evidence>
<dbReference type="Pfam" id="PF20152">
    <property type="entry name" value="DUF6534"/>
    <property type="match status" value="1"/>
</dbReference>
<sequence>MAVPVSIHTTTFSGLDFFLMRFCCVASYTEYTELAQLVQLDNVSIATNVLGILSDLSITFLMIYLLQRSKTDHRRTTDVLNRLIIFTFNTGIPTSLCSIVTLVLLESAPRTFIYIFIYVSMARFYTNCLLVTLNSRDYIRQGFRSENTTCNDSYAMAGPVESRVEVRNTCQSSPHRSNFNPFIMPKFAAINSNTEGPTISLNESEPRSSKVRVPLERFWIY</sequence>
<evidence type="ECO:0000313" key="4">
    <source>
        <dbReference type="Proteomes" id="UP000518752"/>
    </source>
</evidence>
<keyword evidence="1" id="KW-1133">Transmembrane helix</keyword>
<organism evidence="3 4">
    <name type="scientific">Collybiopsis confluens</name>
    <dbReference type="NCBI Taxonomy" id="2823264"/>
    <lineage>
        <taxon>Eukaryota</taxon>
        <taxon>Fungi</taxon>
        <taxon>Dikarya</taxon>
        <taxon>Basidiomycota</taxon>
        <taxon>Agaricomycotina</taxon>
        <taxon>Agaricomycetes</taxon>
        <taxon>Agaricomycetidae</taxon>
        <taxon>Agaricales</taxon>
        <taxon>Marasmiineae</taxon>
        <taxon>Omphalotaceae</taxon>
        <taxon>Collybiopsis</taxon>
    </lineage>
</organism>
<dbReference type="AlphaFoldDB" id="A0A8H5GJ74"/>